<dbReference type="CDD" id="cd19531">
    <property type="entry name" value="LCL_NRPS-like"/>
    <property type="match status" value="1"/>
</dbReference>
<evidence type="ECO:0000256" key="3">
    <source>
        <dbReference type="ARBA" id="ARBA00022553"/>
    </source>
</evidence>
<protein>
    <recommendedName>
        <fullName evidence="4">Carrier domain-containing protein</fullName>
    </recommendedName>
</protein>
<dbReference type="Gene3D" id="1.10.10.1830">
    <property type="entry name" value="Non-ribosomal peptide synthase, adenylation domain"/>
    <property type="match status" value="1"/>
</dbReference>
<dbReference type="InterPro" id="IPR023213">
    <property type="entry name" value="CAT-like_dom_sf"/>
</dbReference>
<feature type="domain" description="Carrier" evidence="4">
    <location>
        <begin position="3178"/>
        <end position="3255"/>
    </location>
</feature>
<dbReference type="Pfam" id="PF13193">
    <property type="entry name" value="AMP-binding_C"/>
    <property type="match status" value="2"/>
</dbReference>
<dbReference type="NCBIfam" id="TIGR01733">
    <property type="entry name" value="AA-adenyl-dom"/>
    <property type="match status" value="3"/>
</dbReference>
<dbReference type="NCBIfam" id="NF003417">
    <property type="entry name" value="PRK04813.1"/>
    <property type="match status" value="3"/>
</dbReference>
<dbReference type="FunFam" id="3.40.50.980:FF:000002">
    <property type="entry name" value="Enterobactin synthetase component F"/>
    <property type="match status" value="2"/>
</dbReference>
<sequence length="3262" mass="372706">MQQSLEELLLKLKKLDISIKIVEENLKITVPEDFDNPDVILELKNNKSLIIDYLKNLRKSNTTTRQIPKAADKEYYPLASSQLRLFLLNQIDKSSLAYNQTGVLKIDGAVSYEKLTHVFKSLIERHECFRTSFSLDQYNKPHLKVMSDVHFEIEHLRMDSDMESLIHKFIRTFDLKNPPLLRVGVVQVDNTHFILLDMHHIASDGMSLQILMKEFSQLYRGNKLPALKRQYKDYSEWLSSNDYQISVQSQKEFWIREFAIDYSPLELPYDFPRPKEKTFKGRVAKFNMSDKERHALNEISKKYNTTLYSILLGVYGILLSKLSGNADLVIGTLVAGRKHDDLEGIVGMFAKTLALPVSLNDDSGFNVYIQQLHERLLNCLDNDDYPYEELINDLRIERDPGRNPLFDCLFVLQNIRQESFEIEDTNIERFQFESTTAKFDLTLEATEDAAGLSFDLEYSTDLFTTVTIERFIGFYKALLQQVIENQEISLSGLSLLSKSEENDIIKLNNAVEIAYPKDCTVVELFERQVQKSPDSIAVVYEGDTLTYAELNNLSNILASELRSKGIGRDDIVGLFTDKNLYTVVGMLGILKSGGCYLPLDPSYPEGRINYMLEDSKITIMVTDAKHETAIAKNIQKILLEDITGAAQEVPNPARINEPSDLCYIIYTSGTTGNPKGVMIEHENVVRLMYNDGFQFDFGENDVWTMFHSHCFDFSVWEMYGALLYGGKVIIISQAIARDPAQYIQVLKQHKVTVLNQTPTSFNNLVEEIGRKDIELNDLRYVIFGGEALVPSKLKSWQQQYPEVLLVNMYGITEVTVHATYKEIGKKEIDDNISDIGKPIPTTSLYVLDKNKKLVPQGITGEIYVGGAGISRGYLNNEALTRTRFFDNPYRKGERFYRSGDLGRLLENGDLEYLGRIDDQVQLKGFRIELKEIEQQLLRHESISNALVINRDSEDGHPYLCAYYIADEALEVSVLRSHLGEHLPAYMIPSYFIKMEEFPSTVNNKIAVSKLPAPDKELSAGSYVAPGTEEESLLAQIWEEVLGMKPIGIRDNYFSLGGDSLKAIGLIFNINNKLNTSLTIADLYSYQTIEDLAVRVTDSKKDEESERIFEAARQELQLFQETYKQEYNFLDSYAQVYPMNGVEKGMVFLSLKAKASNIHEIVYHEQNIYDCPVKDFDFGLFKNAVDLMIVKHTTLRKVYDLEHFAHIIMKEVNPEVNFIDIRHLDKKDQELFVENKLLEEKMKMTNLSFSLLWRINMIKIRDDFQYLLFDFHHSLFDGWSLSSFLTELLNIYSILSKDKGFVPQPLQSTYEDQIVGELAAAKREASIQYWKEELAGYTRFELPSTGAAHEFRKEWSDFGKDFRIELEQVALQYNTSFKHLCFAAYIYTLNMLSYEDDITVGVVTNNRPLTPDGDRILGCFLNTIPFRAKIAADLTWGGYIDYIENKLRKLKYHEKVPFYKILELTDEPSGQNNPVFDVAFNYTDFRIYEEIEEVESLIKPEEFKASGFYLNNNTSIDFHIYADNNDFHLTLTHSAAVFNEEQIGKLAGYFKSVLNQFINSADEMLDKNSILPEADKVKLLAATSLIDIAYPKDCTIVDLFERQVQNRPDSIAVVYEGNSLTYVELNNLSNILGNELRSKGIGRDDIVGLFTDKNLYTVVGMLGILKSGGCYLPLDPSYPESRINYMLEDSKITILVTDAKHEATIANTIQKILLENITGAAQEVPNPVRINEPADLCYIIYTSGTTGNPKGVMIEHENVVRLLCNDGFQYNFGENDVWTMFHSHCFDVSVWEMYGALFYGGKVIIIPQSVARDPAQYIEVLKQHKVTVLNQTPTAFNSLMEEIGRKDVELLDLRYVIFAGEALTPLKLKSWQQQYPDVVLVNMYGITEVTVHTTYKEIGKKEIDENISVIGKPIPTTSLYVLDKNKKLVPQGITGEIYVGGVGIGRGYLNNEALTKSRFSENPYRKGGRFYRSGDLGRLLENGELEYLGRIDNQVQLKGFRIELREIEHQLLRYEAINNALVIKRDSEDGHPYLCAYYIADETLEVSVLRSHLGEHLPAYMIPSYFIKMDEFPSTVNNKIAISKLPAPDKELSGSNYVAPVTDEESLMAQIWEEVLGMKPIGIRDNYFSLGGDSLKAIGLIFNSNNKLNTSLTIADLYSYQTIEELTLRVLDSKKDEESERIFDAARQELQLFQENYKLEHNFLDSYEQVYPMNGVEKGMVFEYLKTTPENIHEIIYHEQNMYDYPAKDFDFGLFEDAMDLMIAKHTTLRKVYDLDCFAHVIMKEIDPEINFIDIRHLDKKDQELFIAKKMLEEKMRMTSMSFSLLWRINIIKIRDDFQYLLFDFHHSLFDGWSLSSFLTELLNMYTVLSKDRAFIPQRLQSTYEDQIVGELAAAKHTASIQYWKEELNGYTRFELPSTGATHEFITDVFELGLAYRNELEEVASRYNTSFKHLCFAAYIYTLNMLSYEDDITVGVVTNNRPLTPDGEKLLGCFLNTIPFRAQIPEGLTWGGYIDFIENKLRKLKYHERVPFYKILELTEEPSGQNNPVFDVVFNYLDFKIFEERDDYDATIDLEENSLSEFYLNEHFPIGFHIEAHELKQGRGSVYNKSFRLLLRYSKAIFSEKQTKRMADHFKAILDQFLHHESELVSKETITLLEKEDYALLSEFNATEVTYESAKTVLDLFSAQVQLTPENIAAVFEDKKLNYSELDRISNQLSHLLIAKGVVSDSLVPICLDQSIEMIIGILGILKAGGAYVPIDPKYPQNRINYVLEDTKPVIVLTSSNYQDLFNDIAALNLDDKSIYEQWPASSANVSIPQESLAYVIYTSGTTGIPKGVMNQHDGIYNRLMWMRSYLDVTAADVILQKTTFCFDVSVWELLLPLTTGARMIFIIPEGNKDPAYLWNLICTENISITHFVPSMLSAFLSSFKAAESNNLRAIIASGEELKLAVVKDFKAIFPDVKLYNLYGPTEAAIDVTAVELSAYETRVTIGKPIANTQIYIVDNKNNIQATGVCGELLIGGVQVSRGYLNKSELTSQKFIDNPFDKNDKYKLYKTGDIGRWLSDGSIELLGRIDDQIKIRGFRVELGEIQNQLLNHPDISESIVLYQQSKGNHFLVGYYVSKFELSALELQNHLRQHLPDYMVPSAYLHLAVLPLTANGKVNKASLPLPDLMVEREFIAPSNDLEETLATIWAEVLGLEKEKISVNSSFFDLGGHSLLAVLLVNKINQVFDMNISFRTFFKNPYIQGVASYIASVNVESINEV</sequence>
<dbReference type="InterPro" id="IPR036736">
    <property type="entry name" value="ACP-like_sf"/>
</dbReference>
<dbReference type="Pfam" id="PF00668">
    <property type="entry name" value="Condensation"/>
    <property type="match status" value="3"/>
</dbReference>
<dbReference type="InterPro" id="IPR001242">
    <property type="entry name" value="Condensation_dom"/>
</dbReference>
<dbReference type="PROSITE" id="PS00012">
    <property type="entry name" value="PHOSPHOPANTETHEINE"/>
    <property type="match status" value="2"/>
</dbReference>
<dbReference type="Gene3D" id="3.40.50.980">
    <property type="match status" value="6"/>
</dbReference>
<accession>A0A127VEL5</accession>
<dbReference type="InterPro" id="IPR009081">
    <property type="entry name" value="PP-bd_ACP"/>
</dbReference>
<dbReference type="FunFam" id="3.40.50.980:FF:000001">
    <property type="entry name" value="Non-ribosomal peptide synthetase"/>
    <property type="match status" value="3"/>
</dbReference>
<feature type="domain" description="Carrier" evidence="4">
    <location>
        <begin position="1024"/>
        <end position="1099"/>
    </location>
</feature>
<dbReference type="SUPFAM" id="SSF56801">
    <property type="entry name" value="Acetyl-CoA synthetase-like"/>
    <property type="match status" value="3"/>
</dbReference>
<dbReference type="GO" id="GO:0031177">
    <property type="term" value="F:phosphopantetheine binding"/>
    <property type="evidence" value="ECO:0007669"/>
    <property type="project" value="InterPro"/>
</dbReference>
<dbReference type="InterPro" id="IPR044894">
    <property type="entry name" value="TubC_N_sf"/>
</dbReference>
<dbReference type="GO" id="GO:0044550">
    <property type="term" value="P:secondary metabolite biosynthetic process"/>
    <property type="evidence" value="ECO:0007669"/>
    <property type="project" value="TreeGrafter"/>
</dbReference>
<dbReference type="SUPFAM" id="SSF52777">
    <property type="entry name" value="CoA-dependent acyltransferases"/>
    <property type="match status" value="6"/>
</dbReference>
<dbReference type="InterPro" id="IPR045851">
    <property type="entry name" value="AMP-bd_C_sf"/>
</dbReference>
<dbReference type="PANTHER" id="PTHR45527:SF14">
    <property type="entry name" value="PLIPASTATIN SYNTHASE SUBUNIT B"/>
    <property type="match status" value="1"/>
</dbReference>
<evidence type="ECO:0000256" key="2">
    <source>
        <dbReference type="ARBA" id="ARBA00022450"/>
    </source>
</evidence>
<dbReference type="EMBL" id="CP014504">
    <property type="protein sequence ID" value="AMP99650.1"/>
    <property type="molecule type" value="Genomic_DNA"/>
</dbReference>
<dbReference type="KEGG" id="pcm:AY601_2767"/>
<dbReference type="FunFam" id="3.40.50.12780:FF:000012">
    <property type="entry name" value="Non-ribosomal peptide synthetase"/>
    <property type="match status" value="3"/>
</dbReference>
<dbReference type="Proteomes" id="UP000071561">
    <property type="component" value="Chromosome"/>
</dbReference>
<dbReference type="Gene3D" id="3.30.559.10">
    <property type="entry name" value="Chloramphenicol acetyltransferase-like domain"/>
    <property type="match status" value="3"/>
</dbReference>
<dbReference type="InterPro" id="IPR010071">
    <property type="entry name" value="AA_adenyl_dom"/>
</dbReference>
<dbReference type="Gene3D" id="3.30.300.30">
    <property type="match status" value="3"/>
</dbReference>
<dbReference type="CDD" id="cd05930">
    <property type="entry name" value="A_NRPS"/>
    <property type="match status" value="3"/>
</dbReference>
<dbReference type="OrthoDB" id="4317020at2"/>
<dbReference type="PANTHER" id="PTHR45527">
    <property type="entry name" value="NONRIBOSOMAL PEPTIDE SYNTHETASE"/>
    <property type="match status" value="1"/>
</dbReference>
<dbReference type="PROSITE" id="PS00455">
    <property type="entry name" value="AMP_BINDING"/>
    <property type="match status" value="3"/>
</dbReference>
<dbReference type="PROSITE" id="PS50075">
    <property type="entry name" value="CARRIER"/>
    <property type="match status" value="3"/>
</dbReference>
<dbReference type="InterPro" id="IPR020806">
    <property type="entry name" value="PKS_PP-bd"/>
</dbReference>
<dbReference type="RefSeq" id="WP_068401994.1">
    <property type="nucleotide sequence ID" value="NZ_CP014504.1"/>
</dbReference>
<reference evidence="5 6" key="1">
    <citation type="submission" date="2016-03" db="EMBL/GenBank/DDBJ databases">
        <title>Complete genome sequence of Pedobacter cryoconitis PAMC 27485.</title>
        <authorList>
            <person name="Lee J."/>
            <person name="Kim O.-S."/>
        </authorList>
    </citation>
    <scope>NUCLEOTIDE SEQUENCE [LARGE SCALE GENOMIC DNA]</scope>
    <source>
        <strain evidence="5 6">PAMC 27485</strain>
    </source>
</reference>
<dbReference type="GO" id="GO:0043041">
    <property type="term" value="P:amino acid activation for nonribosomal peptide biosynthetic process"/>
    <property type="evidence" value="ECO:0007669"/>
    <property type="project" value="TreeGrafter"/>
</dbReference>
<dbReference type="PATRIC" id="fig|188932.3.peg.2884"/>
<comment type="cofactor">
    <cofactor evidence="1">
        <name>pantetheine 4'-phosphate</name>
        <dbReference type="ChEBI" id="CHEBI:47942"/>
    </cofactor>
</comment>
<dbReference type="SMART" id="SM00823">
    <property type="entry name" value="PKS_PP"/>
    <property type="match status" value="3"/>
</dbReference>
<dbReference type="Gene3D" id="2.30.38.10">
    <property type="entry name" value="Luciferase, Domain 3"/>
    <property type="match status" value="3"/>
</dbReference>
<evidence type="ECO:0000256" key="1">
    <source>
        <dbReference type="ARBA" id="ARBA00001957"/>
    </source>
</evidence>
<dbReference type="Gene3D" id="1.10.1200.10">
    <property type="entry name" value="ACP-like"/>
    <property type="match status" value="3"/>
</dbReference>
<dbReference type="InterPro" id="IPR006162">
    <property type="entry name" value="Ppantetheine_attach_site"/>
</dbReference>
<name>A0A127VEL5_9SPHI</name>
<dbReference type="InterPro" id="IPR025110">
    <property type="entry name" value="AMP-bd_C"/>
</dbReference>
<dbReference type="FunFam" id="1.10.1200.10:FF:000005">
    <property type="entry name" value="Nonribosomal peptide synthetase 1"/>
    <property type="match status" value="2"/>
</dbReference>
<dbReference type="GO" id="GO:0005829">
    <property type="term" value="C:cytosol"/>
    <property type="evidence" value="ECO:0007669"/>
    <property type="project" value="TreeGrafter"/>
</dbReference>
<keyword evidence="6" id="KW-1185">Reference proteome</keyword>
<proteinExistence type="predicted"/>
<dbReference type="Pfam" id="PF00550">
    <property type="entry name" value="PP-binding"/>
    <property type="match status" value="3"/>
</dbReference>
<dbReference type="Pfam" id="PF00501">
    <property type="entry name" value="AMP-binding"/>
    <property type="match status" value="3"/>
</dbReference>
<dbReference type="GO" id="GO:0003824">
    <property type="term" value="F:catalytic activity"/>
    <property type="evidence" value="ECO:0007669"/>
    <property type="project" value="InterPro"/>
</dbReference>
<gene>
    <name evidence="5" type="ORF">AY601_2767</name>
</gene>
<evidence type="ECO:0000313" key="6">
    <source>
        <dbReference type="Proteomes" id="UP000071561"/>
    </source>
</evidence>
<keyword evidence="2" id="KW-0596">Phosphopantetheine</keyword>
<feature type="domain" description="Carrier" evidence="4">
    <location>
        <begin position="2098"/>
        <end position="2173"/>
    </location>
</feature>
<dbReference type="InterPro" id="IPR020845">
    <property type="entry name" value="AMP-binding_CS"/>
</dbReference>
<dbReference type="InterPro" id="IPR000873">
    <property type="entry name" value="AMP-dep_synth/lig_dom"/>
</dbReference>
<evidence type="ECO:0000259" key="4">
    <source>
        <dbReference type="PROSITE" id="PS50075"/>
    </source>
</evidence>
<keyword evidence="3" id="KW-0597">Phosphoprotein</keyword>
<dbReference type="Gene3D" id="3.30.559.30">
    <property type="entry name" value="Nonribosomal peptide synthetase, condensation domain"/>
    <property type="match status" value="3"/>
</dbReference>
<organism evidence="5 6">
    <name type="scientific">Pedobacter cryoconitis</name>
    <dbReference type="NCBI Taxonomy" id="188932"/>
    <lineage>
        <taxon>Bacteria</taxon>
        <taxon>Pseudomonadati</taxon>
        <taxon>Bacteroidota</taxon>
        <taxon>Sphingobacteriia</taxon>
        <taxon>Sphingobacteriales</taxon>
        <taxon>Sphingobacteriaceae</taxon>
        <taxon>Pedobacter</taxon>
    </lineage>
</organism>
<dbReference type="SUPFAM" id="SSF47336">
    <property type="entry name" value="ACP-like"/>
    <property type="match status" value="3"/>
</dbReference>
<evidence type="ECO:0000313" key="5">
    <source>
        <dbReference type="EMBL" id="AMP99650.1"/>
    </source>
</evidence>